<proteinExistence type="predicted"/>
<protein>
    <submittedName>
        <fullName evidence="1">Uncharacterized protein</fullName>
    </submittedName>
</protein>
<gene>
    <name evidence="1" type="ORF">Pint_11628</name>
</gene>
<evidence type="ECO:0000313" key="1">
    <source>
        <dbReference type="EMBL" id="KAJ0017008.1"/>
    </source>
</evidence>
<reference evidence="2" key="1">
    <citation type="journal article" date="2023" name="G3 (Bethesda)">
        <title>Genome assembly and association tests identify interacting loci associated with vigor, precocity, and sex in interspecific pistachio rootstocks.</title>
        <authorList>
            <person name="Palmer W."/>
            <person name="Jacygrad E."/>
            <person name="Sagayaradj S."/>
            <person name="Cavanaugh K."/>
            <person name="Han R."/>
            <person name="Bertier L."/>
            <person name="Beede B."/>
            <person name="Kafkas S."/>
            <person name="Golino D."/>
            <person name="Preece J."/>
            <person name="Michelmore R."/>
        </authorList>
    </citation>
    <scope>NUCLEOTIDE SEQUENCE [LARGE SCALE GENOMIC DNA]</scope>
</reference>
<dbReference type="EMBL" id="CM047747">
    <property type="protein sequence ID" value="KAJ0017008.1"/>
    <property type="molecule type" value="Genomic_DNA"/>
</dbReference>
<evidence type="ECO:0000313" key="2">
    <source>
        <dbReference type="Proteomes" id="UP001163603"/>
    </source>
</evidence>
<comment type="caution">
    <text evidence="1">The sequence shown here is derived from an EMBL/GenBank/DDBJ whole genome shotgun (WGS) entry which is preliminary data.</text>
</comment>
<keyword evidence="2" id="KW-1185">Reference proteome</keyword>
<accession>A0ACC0XI35</accession>
<dbReference type="Proteomes" id="UP001163603">
    <property type="component" value="Chromosome 12"/>
</dbReference>
<sequence length="207" mass="23297">MTSSGIVNGSSKADQLSATGKSIENNDLISYVVGGLNPIFTPFITILNFATRDHSISFDDFQTELLNFEQLLEAQNKNLPSEGTQMAFFTNKHKPHYGRKPKFLPQKNQQFTPPNITPNTSPNPSFHTHKTPPSKPQTHLLFQANSLPVKYVVNPITRHFTFTTEWTSTTKAGILQHNWLLWQLTLILSRSQNNHGTLTTVLTIILL</sequence>
<organism evidence="1 2">
    <name type="scientific">Pistacia integerrima</name>
    <dbReference type="NCBI Taxonomy" id="434235"/>
    <lineage>
        <taxon>Eukaryota</taxon>
        <taxon>Viridiplantae</taxon>
        <taxon>Streptophyta</taxon>
        <taxon>Embryophyta</taxon>
        <taxon>Tracheophyta</taxon>
        <taxon>Spermatophyta</taxon>
        <taxon>Magnoliopsida</taxon>
        <taxon>eudicotyledons</taxon>
        <taxon>Gunneridae</taxon>
        <taxon>Pentapetalae</taxon>
        <taxon>rosids</taxon>
        <taxon>malvids</taxon>
        <taxon>Sapindales</taxon>
        <taxon>Anacardiaceae</taxon>
        <taxon>Pistacia</taxon>
    </lineage>
</organism>
<name>A0ACC0XI35_9ROSI</name>